<keyword evidence="5" id="KW-0732">Signal</keyword>
<dbReference type="CDD" id="cd06413">
    <property type="entry name" value="GH25_muramidase_1"/>
    <property type="match status" value="1"/>
</dbReference>
<evidence type="ECO:0000313" key="6">
    <source>
        <dbReference type="EMBL" id="POR54239.1"/>
    </source>
</evidence>
<dbReference type="SMART" id="SM00641">
    <property type="entry name" value="Glyco_25"/>
    <property type="match status" value="1"/>
</dbReference>
<name>A0A2S4MHZ1_9HYPH</name>
<dbReference type="SUPFAM" id="SSF51445">
    <property type="entry name" value="(Trans)glycosidases"/>
    <property type="match status" value="1"/>
</dbReference>
<dbReference type="Gene3D" id="3.20.20.80">
    <property type="entry name" value="Glycosidases"/>
    <property type="match status" value="1"/>
</dbReference>
<dbReference type="GO" id="GO:0009253">
    <property type="term" value="P:peptidoglycan catabolic process"/>
    <property type="evidence" value="ECO:0007669"/>
    <property type="project" value="InterPro"/>
</dbReference>
<dbReference type="PANTHER" id="PTHR34135">
    <property type="entry name" value="LYSOZYME"/>
    <property type="match status" value="1"/>
</dbReference>
<evidence type="ECO:0000256" key="4">
    <source>
        <dbReference type="SAM" id="MobiDB-lite"/>
    </source>
</evidence>
<dbReference type="GO" id="GO:0016998">
    <property type="term" value="P:cell wall macromolecule catabolic process"/>
    <property type="evidence" value="ECO:0007669"/>
    <property type="project" value="InterPro"/>
</dbReference>
<dbReference type="PROSITE" id="PS51904">
    <property type="entry name" value="GLYCOSYL_HYDROL_F25_2"/>
    <property type="match status" value="1"/>
</dbReference>
<proteinExistence type="inferred from homology"/>
<dbReference type="PANTHER" id="PTHR34135:SF2">
    <property type="entry name" value="LYSOZYME"/>
    <property type="match status" value="1"/>
</dbReference>
<feature type="signal peptide" evidence="5">
    <location>
        <begin position="1"/>
        <end position="29"/>
    </location>
</feature>
<dbReference type="RefSeq" id="WP_210202297.1">
    <property type="nucleotide sequence ID" value="NZ_PQFZ01000003.1"/>
</dbReference>
<dbReference type="Proteomes" id="UP000236919">
    <property type="component" value="Unassembled WGS sequence"/>
</dbReference>
<feature type="region of interest" description="Disordered" evidence="4">
    <location>
        <begin position="265"/>
        <end position="318"/>
    </location>
</feature>
<dbReference type="InterPro" id="IPR018077">
    <property type="entry name" value="Glyco_hydro_fam25_subgr"/>
</dbReference>
<accession>A0A2S4MHZ1</accession>
<protein>
    <submittedName>
        <fullName evidence="6">Lysozyme</fullName>
    </submittedName>
</protein>
<dbReference type="InterPro" id="IPR017853">
    <property type="entry name" value="GH"/>
</dbReference>
<keyword evidence="2" id="KW-0378">Hydrolase</keyword>
<evidence type="ECO:0000313" key="7">
    <source>
        <dbReference type="Proteomes" id="UP000236919"/>
    </source>
</evidence>
<dbReference type="Pfam" id="PF01183">
    <property type="entry name" value="Glyco_hydro_25"/>
    <property type="match status" value="1"/>
</dbReference>
<sequence length="318" mass="35648">MPARATIFGRTLFGVLATLGLLACETVPAAALYPKKGDSEPHRGVRDARRKAIQGIDISRWQGEIDWAKVKDADTRFVFIKATEGGDHLDPSFKRNWAEAKKHGIPRGAYHFVWWCRSAKDQVRWLKKHIPRDVDALPPVLDVEWQNGSQCTRKISRDQALAKIREMLAALHAHTGKKPIIYTDINFHEDVLEGEFNDYPYWLRSTAAPLKHRYNREKWEFWQFTTTGQVPGITGDVDRNAFFGTEQEFAAWRAGRFDIGARKWHGGEPKVASSKPPARPAGASAPKAAGAAPPRLVPPGRVPQRTAATRDAGAIMRD</sequence>
<dbReference type="AlphaFoldDB" id="A0A2S4MHZ1"/>
<dbReference type="EMBL" id="PQFZ01000003">
    <property type="protein sequence ID" value="POR54239.1"/>
    <property type="molecule type" value="Genomic_DNA"/>
</dbReference>
<evidence type="ECO:0000256" key="3">
    <source>
        <dbReference type="ARBA" id="ARBA00023295"/>
    </source>
</evidence>
<dbReference type="InterPro" id="IPR002053">
    <property type="entry name" value="Glyco_hydro_25"/>
</dbReference>
<dbReference type="PROSITE" id="PS51257">
    <property type="entry name" value="PROKAR_LIPOPROTEIN"/>
    <property type="match status" value="1"/>
</dbReference>
<evidence type="ECO:0000256" key="5">
    <source>
        <dbReference type="SAM" id="SignalP"/>
    </source>
</evidence>
<reference evidence="6 7" key="1">
    <citation type="submission" date="2018-01" db="EMBL/GenBank/DDBJ databases">
        <title>Genomic Encyclopedia of Type Strains, Phase III (KMG-III): the genomes of soil and plant-associated and newly described type strains.</title>
        <authorList>
            <person name="Whitman W."/>
        </authorList>
    </citation>
    <scope>NUCLEOTIDE SEQUENCE [LARGE SCALE GENOMIC DNA]</scope>
    <source>
        <strain evidence="6 7">1131</strain>
    </source>
</reference>
<organism evidence="6 7">
    <name type="scientific">Bosea psychrotolerans</name>
    <dbReference type="NCBI Taxonomy" id="1871628"/>
    <lineage>
        <taxon>Bacteria</taxon>
        <taxon>Pseudomonadati</taxon>
        <taxon>Pseudomonadota</taxon>
        <taxon>Alphaproteobacteria</taxon>
        <taxon>Hyphomicrobiales</taxon>
        <taxon>Boseaceae</taxon>
        <taxon>Bosea</taxon>
    </lineage>
</organism>
<keyword evidence="3" id="KW-0326">Glycosidase</keyword>
<evidence type="ECO:0000256" key="2">
    <source>
        <dbReference type="ARBA" id="ARBA00022801"/>
    </source>
</evidence>
<evidence type="ECO:0000256" key="1">
    <source>
        <dbReference type="ARBA" id="ARBA00010646"/>
    </source>
</evidence>
<dbReference type="GO" id="GO:0003796">
    <property type="term" value="F:lysozyme activity"/>
    <property type="evidence" value="ECO:0007669"/>
    <property type="project" value="InterPro"/>
</dbReference>
<gene>
    <name evidence="6" type="ORF">CYD53_103342</name>
</gene>
<comment type="caution">
    <text evidence="6">The sequence shown here is derived from an EMBL/GenBank/DDBJ whole genome shotgun (WGS) entry which is preliminary data.</text>
</comment>
<feature type="chain" id="PRO_5015678054" evidence="5">
    <location>
        <begin position="30"/>
        <end position="318"/>
    </location>
</feature>
<keyword evidence="7" id="KW-1185">Reference proteome</keyword>
<dbReference type="GO" id="GO:0016052">
    <property type="term" value="P:carbohydrate catabolic process"/>
    <property type="evidence" value="ECO:0007669"/>
    <property type="project" value="TreeGrafter"/>
</dbReference>
<feature type="compositionally biased region" description="Low complexity" evidence="4">
    <location>
        <begin position="272"/>
        <end position="294"/>
    </location>
</feature>
<comment type="similarity">
    <text evidence="1">Belongs to the glycosyl hydrolase 25 family.</text>
</comment>